<dbReference type="AlphaFoldDB" id="A0A0K2W5T6"/>
<name>A0A0K2W5T6_MESPL</name>
<proteinExistence type="predicted"/>
<accession>A0A0K2W5T6</accession>
<evidence type="ECO:0000313" key="2">
    <source>
        <dbReference type="Proteomes" id="UP000182888"/>
    </source>
</evidence>
<gene>
    <name evidence="1" type="ORF">MPL1032_60016</name>
</gene>
<evidence type="ECO:0000313" key="1">
    <source>
        <dbReference type="EMBL" id="CDX62352.1"/>
    </source>
</evidence>
<dbReference type="EMBL" id="CCND01000049">
    <property type="protein sequence ID" value="CDX62352.1"/>
    <property type="molecule type" value="Genomic_DNA"/>
</dbReference>
<sequence length="64" mass="7217">MRHLRFASHLCAALSRQMIQRTEYTSHDPTHLLAGLANAPMSSLLGGSSVMYRNINAHRLRMQP</sequence>
<reference evidence="2" key="1">
    <citation type="submission" date="2014-08" db="EMBL/GenBank/DDBJ databases">
        <authorList>
            <person name="Edwards T."/>
        </authorList>
    </citation>
    <scope>NUCLEOTIDE SEQUENCE [LARGE SCALE GENOMIC DNA]</scope>
</reference>
<protein>
    <submittedName>
        <fullName evidence="1">Uncharacterized protein</fullName>
    </submittedName>
</protein>
<dbReference type="Proteomes" id="UP000182888">
    <property type="component" value="Unassembled WGS sequence"/>
</dbReference>
<organism evidence="1 2">
    <name type="scientific">Mesorhizobium plurifarium</name>
    <dbReference type="NCBI Taxonomy" id="69974"/>
    <lineage>
        <taxon>Bacteria</taxon>
        <taxon>Pseudomonadati</taxon>
        <taxon>Pseudomonadota</taxon>
        <taxon>Alphaproteobacteria</taxon>
        <taxon>Hyphomicrobiales</taxon>
        <taxon>Phyllobacteriaceae</taxon>
        <taxon>Mesorhizobium</taxon>
    </lineage>
</organism>